<comment type="similarity">
    <text evidence="1 9">Belongs to the LytR/CpsA/Psr (LCP) family.</text>
</comment>
<dbReference type="PANTHER" id="PTHR33392:SF6">
    <property type="entry name" value="POLYISOPRENYL-TEICHOIC ACID--PEPTIDOGLYCAN TEICHOIC ACID TRANSFERASE TAGU"/>
    <property type="match status" value="1"/>
</dbReference>
<comment type="pathway">
    <text evidence="9">Cell wall biogenesis.</text>
</comment>
<evidence type="ECO:0000256" key="1">
    <source>
        <dbReference type="ARBA" id="ARBA00006068"/>
    </source>
</evidence>
<keyword evidence="2 9" id="KW-1003">Cell membrane</keyword>
<dbReference type="PANTHER" id="PTHR33392">
    <property type="entry name" value="POLYISOPRENYL-TEICHOIC ACID--PEPTIDOGLYCAN TEICHOIC ACID TRANSFERASE TAGU"/>
    <property type="match status" value="1"/>
</dbReference>
<comment type="function">
    <text evidence="9">May catalyze the final step in cell wall teichoic acid biosynthesis, the transfer of the anionic cell wall polymers (APs) from their lipid-linked precursor to the cell wall peptidoglycan (PG).</text>
</comment>
<keyword evidence="6 9" id="KW-1133">Transmembrane helix</keyword>
<dbReference type="EC" id="2.7.8.-" evidence="9"/>
<evidence type="ECO:0000256" key="2">
    <source>
        <dbReference type="ARBA" id="ARBA00022475"/>
    </source>
</evidence>
<reference evidence="11" key="1">
    <citation type="submission" date="2022-10" db="EMBL/GenBank/DDBJ databases">
        <title>Vagococcus sp. isolated from poultry meat.</title>
        <authorList>
            <person name="Johansson P."/>
            <person name="Bjorkroth J."/>
        </authorList>
    </citation>
    <scope>NUCLEOTIDE SEQUENCE</scope>
    <source>
        <strain evidence="11">PNs007</strain>
    </source>
</reference>
<keyword evidence="7 9" id="KW-0472">Membrane</keyword>
<organism evidence="11 12">
    <name type="scientific">Vagococcus proximus</name>
    <dbReference type="NCBI Taxonomy" id="2991417"/>
    <lineage>
        <taxon>Bacteria</taxon>
        <taxon>Bacillati</taxon>
        <taxon>Bacillota</taxon>
        <taxon>Bacilli</taxon>
        <taxon>Lactobacillales</taxon>
        <taxon>Enterococcaceae</taxon>
        <taxon>Vagococcus</taxon>
    </lineage>
</organism>
<dbReference type="InterPro" id="IPR050922">
    <property type="entry name" value="LytR/CpsA/Psr_CW_biosynth"/>
</dbReference>
<comment type="caution">
    <text evidence="11">The sequence shown here is derived from an EMBL/GenBank/DDBJ whole genome shotgun (WGS) entry which is preliminary data.</text>
</comment>
<dbReference type="RefSeq" id="WP_275470989.1">
    <property type="nucleotide sequence ID" value="NZ_JAPDSH010000002.1"/>
</dbReference>
<dbReference type="Proteomes" id="UP001147148">
    <property type="component" value="Unassembled WGS sequence"/>
</dbReference>
<evidence type="ECO:0000256" key="9">
    <source>
        <dbReference type="HAMAP-Rule" id="MF_01140"/>
    </source>
</evidence>
<dbReference type="HAMAP" id="MF_01140">
    <property type="entry name" value="TagU_transferase"/>
    <property type="match status" value="1"/>
</dbReference>
<accession>A0ABT5X013</accession>
<dbReference type="InterPro" id="IPR023734">
    <property type="entry name" value="TagU"/>
</dbReference>
<protein>
    <recommendedName>
        <fullName evidence="9">Polyisoprenyl-teichoic acid--peptidoglycan teichoic acid transferase TagU</fullName>
        <ecNumber evidence="9">2.7.8.-</ecNumber>
    </recommendedName>
</protein>
<keyword evidence="12" id="KW-1185">Reference proteome</keyword>
<evidence type="ECO:0000256" key="4">
    <source>
        <dbReference type="ARBA" id="ARBA00022692"/>
    </source>
</evidence>
<evidence type="ECO:0000313" key="12">
    <source>
        <dbReference type="Proteomes" id="UP001147148"/>
    </source>
</evidence>
<dbReference type="InterPro" id="IPR004474">
    <property type="entry name" value="LytR_CpsA_psr"/>
</dbReference>
<comment type="subcellular location">
    <subcellularLocation>
        <location evidence="9">Cell membrane</location>
        <topology evidence="9">Single-pass type II membrane protein</topology>
    </subcellularLocation>
</comment>
<evidence type="ECO:0000256" key="6">
    <source>
        <dbReference type="ARBA" id="ARBA00022989"/>
    </source>
</evidence>
<evidence type="ECO:0000313" key="11">
    <source>
        <dbReference type="EMBL" id="MDF0479345.1"/>
    </source>
</evidence>
<keyword evidence="3 9" id="KW-0808">Transferase</keyword>
<keyword evidence="8 9" id="KW-0961">Cell wall biogenesis/degradation</keyword>
<evidence type="ECO:0000256" key="7">
    <source>
        <dbReference type="ARBA" id="ARBA00023136"/>
    </source>
</evidence>
<name>A0ABT5X013_9ENTE</name>
<evidence type="ECO:0000259" key="10">
    <source>
        <dbReference type="Pfam" id="PF03816"/>
    </source>
</evidence>
<sequence length="304" mass="33520">MLKKLLKVLLSIILILMLGIVGYSAKVYFDVKNTAKDMHETIDRPKSEKRNKAVNIDGGEAFSVLLLGLDTGDLGRDEQGRSDSMMIATVSPKTNKTTITSLPRDTRAEIVGHGTTDKINHAYAFGGVPMAMDTVENLLDIPVDHYVSINMKGLKELVDAVGGIDVNNTLDFSQDGTHFPVGNVHLTGETALSFSRMRYEDPNGDYGRQGRQRQIIEGVIKKALSIKSVTNYKNILDALADNMKTDLNWDDMMDIQSKYKSAFGVIEEGNLQGDGQMIDGVSYQIVSDGELDRVQTMLKEQLAE</sequence>
<feature type="topological domain" description="Extracellular" evidence="9">
    <location>
        <begin position="26"/>
        <end position="304"/>
    </location>
</feature>
<proteinExistence type="inferred from homology"/>
<dbReference type="NCBIfam" id="TIGR00350">
    <property type="entry name" value="lytR_cpsA_psr"/>
    <property type="match status" value="1"/>
</dbReference>
<evidence type="ECO:0000256" key="5">
    <source>
        <dbReference type="ARBA" id="ARBA00022968"/>
    </source>
</evidence>
<feature type="domain" description="Cell envelope-related transcriptional attenuator" evidence="10">
    <location>
        <begin position="81"/>
        <end position="224"/>
    </location>
</feature>
<keyword evidence="5 9" id="KW-0735">Signal-anchor</keyword>
<dbReference type="EMBL" id="JAPDSH010000002">
    <property type="protein sequence ID" value="MDF0479345.1"/>
    <property type="molecule type" value="Genomic_DNA"/>
</dbReference>
<gene>
    <name evidence="9" type="primary">tagU</name>
    <name evidence="11" type="ORF">OL233_03500</name>
</gene>
<dbReference type="Gene3D" id="3.40.630.190">
    <property type="entry name" value="LCP protein"/>
    <property type="match status" value="1"/>
</dbReference>
<evidence type="ECO:0000256" key="8">
    <source>
        <dbReference type="ARBA" id="ARBA00023316"/>
    </source>
</evidence>
<evidence type="ECO:0000256" key="3">
    <source>
        <dbReference type="ARBA" id="ARBA00022679"/>
    </source>
</evidence>
<feature type="topological domain" description="Cytoplasmic" evidence="9">
    <location>
        <begin position="1"/>
        <end position="4"/>
    </location>
</feature>
<keyword evidence="4 9" id="KW-0812">Transmembrane</keyword>
<dbReference type="Pfam" id="PF03816">
    <property type="entry name" value="LytR_cpsA_psr"/>
    <property type="match status" value="1"/>
</dbReference>